<evidence type="ECO:0000256" key="22">
    <source>
        <dbReference type="ARBA" id="ARBA00082292"/>
    </source>
</evidence>
<evidence type="ECO:0000256" key="4">
    <source>
        <dbReference type="ARBA" id="ARBA00022473"/>
    </source>
</evidence>
<comment type="subcellular location">
    <subcellularLocation>
        <location evidence="1">Cell membrane</location>
        <topology evidence="1">Single-pass type I membrane protein</topology>
    </subcellularLocation>
    <subcellularLocation>
        <location evidence="2">Secreted</location>
        <location evidence="2">Extracellular space</location>
        <location evidence="2">Extracellular matrix</location>
    </subcellularLocation>
</comment>
<dbReference type="RefSeq" id="XP_030064381.1">
    <property type="nucleotide sequence ID" value="XM_030208521.1"/>
</dbReference>
<evidence type="ECO:0000256" key="23">
    <source>
        <dbReference type="SAM" id="MobiDB-lite"/>
    </source>
</evidence>
<evidence type="ECO:0000256" key="16">
    <source>
        <dbReference type="ARBA" id="ARBA00023136"/>
    </source>
</evidence>
<protein>
    <recommendedName>
        <fullName evidence="21">Neural cell adhesion molecule L1-like protein</fullName>
    </recommendedName>
    <alternativeName>
        <fullName evidence="22">Close homolog of L1</fullName>
    </alternativeName>
</protein>
<dbReference type="InterPro" id="IPR003961">
    <property type="entry name" value="FN3_dom"/>
</dbReference>
<dbReference type="InterPro" id="IPR013098">
    <property type="entry name" value="Ig_I-set"/>
</dbReference>
<dbReference type="Pfam" id="PF13882">
    <property type="entry name" value="Bravo_FIGEY"/>
    <property type="match status" value="1"/>
</dbReference>
<dbReference type="GO" id="GO:0007420">
    <property type="term" value="P:brain development"/>
    <property type="evidence" value="ECO:0007669"/>
    <property type="project" value="TreeGrafter"/>
</dbReference>
<evidence type="ECO:0000256" key="5">
    <source>
        <dbReference type="ARBA" id="ARBA00022475"/>
    </source>
</evidence>
<evidence type="ECO:0000256" key="18">
    <source>
        <dbReference type="ARBA" id="ARBA00023180"/>
    </source>
</evidence>
<keyword evidence="14" id="KW-0524">Neurogenesis</keyword>
<evidence type="ECO:0000313" key="30">
    <source>
        <dbReference type="RefSeq" id="XP_030064380.1"/>
    </source>
</evidence>
<comment type="similarity">
    <text evidence="3">Belongs to the immunoglobulin superfamily. L1/neurofascin/NgCAM family.</text>
</comment>
<dbReference type="SMART" id="SM00408">
    <property type="entry name" value="IGc2"/>
    <property type="match status" value="5"/>
</dbReference>
<evidence type="ECO:0000256" key="6">
    <source>
        <dbReference type="ARBA" id="ARBA00022525"/>
    </source>
</evidence>
<evidence type="ECO:0000256" key="25">
    <source>
        <dbReference type="SAM" id="SignalP"/>
    </source>
</evidence>
<dbReference type="GO" id="GO:0007411">
    <property type="term" value="P:axon guidance"/>
    <property type="evidence" value="ECO:0007669"/>
    <property type="project" value="TreeGrafter"/>
</dbReference>
<dbReference type="InterPro" id="IPR036179">
    <property type="entry name" value="Ig-like_dom_sf"/>
</dbReference>
<dbReference type="InterPro" id="IPR007110">
    <property type="entry name" value="Ig-like_dom"/>
</dbReference>
<keyword evidence="17" id="KW-1015">Disulfide bond</keyword>
<dbReference type="SUPFAM" id="SSF49265">
    <property type="entry name" value="Fibronectin type III"/>
    <property type="match status" value="2"/>
</dbReference>
<evidence type="ECO:0000256" key="14">
    <source>
        <dbReference type="ARBA" id="ARBA00022902"/>
    </source>
</evidence>
<keyword evidence="8" id="KW-0597">Phosphoprotein</keyword>
<dbReference type="FunFam" id="2.60.40.10:FF:000063">
    <property type="entry name" value="neural cell adhesion molecule L1"/>
    <property type="match status" value="1"/>
</dbReference>
<dbReference type="PANTHER" id="PTHR44170">
    <property type="entry name" value="PROTEIN SIDEKICK"/>
    <property type="match status" value="1"/>
</dbReference>
<evidence type="ECO:0000256" key="15">
    <source>
        <dbReference type="ARBA" id="ARBA00022989"/>
    </source>
</evidence>
<keyword evidence="7" id="KW-0272">Extracellular matrix</keyword>
<evidence type="ECO:0000256" key="21">
    <source>
        <dbReference type="ARBA" id="ARBA00072847"/>
    </source>
</evidence>
<feature type="region of interest" description="Disordered" evidence="23">
    <location>
        <begin position="693"/>
        <end position="717"/>
    </location>
</feature>
<keyword evidence="12" id="KW-0221">Differentiation</keyword>
<dbReference type="Pfam" id="PF07679">
    <property type="entry name" value="I-set"/>
    <property type="match status" value="2"/>
</dbReference>
<evidence type="ECO:0000256" key="17">
    <source>
        <dbReference type="ARBA" id="ARBA00023157"/>
    </source>
</evidence>
<dbReference type="PROSITE" id="PS50835">
    <property type="entry name" value="IG_LIKE"/>
    <property type="match status" value="6"/>
</dbReference>
<dbReference type="CDD" id="cd00063">
    <property type="entry name" value="FN3"/>
    <property type="match status" value="4"/>
</dbReference>
<dbReference type="GeneID" id="115473499"/>
<dbReference type="SUPFAM" id="SSF48726">
    <property type="entry name" value="Immunoglobulin"/>
    <property type="match status" value="6"/>
</dbReference>
<dbReference type="CDD" id="cd00096">
    <property type="entry name" value="Ig"/>
    <property type="match status" value="1"/>
</dbReference>
<gene>
    <name evidence="29 30 31" type="primary">CHL1</name>
</gene>
<sequence>MKRLAADILLLCLFSIFSLTQAVEIPPQVEQLPTITEWSTAPIVAFPLEEDFSIKCEAKGNPEPVFQWIKDDNPYNPFIDPRVLTTRNSGTFTIHNNGNTSDFQGKYRCLASNKLGTAISDEVQFIVPSLPKFPNQKMDPVVAMEGDSVVLPCNPPTGIPPLHIYWMTLDVVHIPQDDRVSVGLDGNLYFANVEGTDSRSDYCCFAAFTRIRTIVQQMPVNLTVLSANSLKERRPNLVVPRDSSTSRVVLRGDDLVLECIAEALPTPKLEWMKIGGDMPKNRVIIENHGKIIKIKNVSEADHGTYRCIASNHIGIAQHDFRIHIEEPPQWKKKPDSNVYSIGSSTVLLCDATGNPEPEIKWKVNGIAIENVSLPPNHLIRGKEISITNLQENDSAVFQCEASNEHGTLLASANVDVLHIPPLILSLDNVEYISVARKSVFLHCKVFAVPEPVISWIKEESTVPLEGIRFFFYDNGTLEIKELDQEDSGSYTCWVTNQLNKAAITAHLTVLDATKIVRIPASRHIVKFHKCQWQCQAETDLRLKNSLKVSWKKDGEDLQLMDTEHSRIIIEKDSLTISSVMPEDQGDYSCVVQTSLDSISANFHLTVVDVPNPPENLYLIEKLNQSVQLSWEAGKNHHSPMKEFIVEYEEKKWGPGEWLELARVPANESSVLLSLAPFLHYEFRVSAVNEVGRSQPSKSSELYETPPAAPDRNPGNLRVEADDPNEMTIKWEPLKPAEHNGPDLVYKVSWRLKGQESEWHEETVRRHFFTVKDTPTFVPYDIKVQAENHFGFAPNPKIFMAYSGENTPDAAPLNVTVEILNSTLIKVGWSKITQDQVRGHLEGYKVSWWKIRSLLDGKRDHPEHHFLTFPGDRDSGMIPGLEPFSEYHLSIAAFNSRGDGPQSTRKTFQTPQGVPEQPHFLKILSFDKDSVNLSWGIPKKPNGILTGYLLQYQIINDTQEIGTLKDINVTNPSTETWRIHKLDSSTRYKFYLSACTALGCGRPVTEEGLTIMQASTGIRRISEAINSTQNFHPTDLHQPGDQLTVRLVAKSEANKSSSIFEDVIETRGRAYVGPSEGVSTQGWFIGLMCAIALLTLVLLAVCFVHRNKGGKYSVKEKEDLHADLEARSVAEEHFGEYSDSDEKPLKSSLQSLSVDLKCSDSTDSLGDYGDGEHGQFNEDGSFIGAYTGLKDNGRSSAMYPIHA</sequence>
<keyword evidence="10 25" id="KW-0732">Signal</keyword>
<organism evidence="28 31">
    <name type="scientific">Microcaecilia unicolor</name>
    <dbReference type="NCBI Taxonomy" id="1415580"/>
    <lineage>
        <taxon>Eukaryota</taxon>
        <taxon>Metazoa</taxon>
        <taxon>Chordata</taxon>
        <taxon>Craniata</taxon>
        <taxon>Vertebrata</taxon>
        <taxon>Euteleostomi</taxon>
        <taxon>Amphibia</taxon>
        <taxon>Gymnophiona</taxon>
        <taxon>Siphonopidae</taxon>
        <taxon>Microcaecilia</taxon>
    </lineage>
</organism>
<evidence type="ECO:0000256" key="20">
    <source>
        <dbReference type="ARBA" id="ARBA00062194"/>
    </source>
</evidence>
<dbReference type="SMART" id="SM00060">
    <property type="entry name" value="FN3"/>
    <property type="match status" value="4"/>
</dbReference>
<evidence type="ECO:0000256" key="9">
    <source>
        <dbReference type="ARBA" id="ARBA00022692"/>
    </source>
</evidence>
<evidence type="ECO:0000256" key="11">
    <source>
        <dbReference type="ARBA" id="ARBA00022737"/>
    </source>
</evidence>
<keyword evidence="18" id="KW-0325">Glycoprotein</keyword>
<feature type="domain" description="Ig-like" evidence="26">
    <location>
        <begin position="328"/>
        <end position="415"/>
    </location>
</feature>
<evidence type="ECO:0000256" key="10">
    <source>
        <dbReference type="ARBA" id="ARBA00022729"/>
    </source>
</evidence>
<evidence type="ECO:0000256" key="13">
    <source>
        <dbReference type="ARBA" id="ARBA00022889"/>
    </source>
</evidence>
<evidence type="ECO:0000313" key="28">
    <source>
        <dbReference type="Proteomes" id="UP000515156"/>
    </source>
</evidence>
<evidence type="ECO:0000256" key="19">
    <source>
        <dbReference type="ARBA" id="ARBA00023319"/>
    </source>
</evidence>
<evidence type="ECO:0000256" key="1">
    <source>
        <dbReference type="ARBA" id="ARBA00004251"/>
    </source>
</evidence>
<feature type="domain" description="Fibronectin type-III" evidence="27">
    <location>
        <begin position="612"/>
        <end position="707"/>
    </location>
</feature>
<dbReference type="FunFam" id="2.60.40.10:FF:000768">
    <property type="entry name" value="Neural cell adhesion molecule L1-like protein"/>
    <property type="match status" value="1"/>
</dbReference>
<dbReference type="InterPro" id="IPR003598">
    <property type="entry name" value="Ig_sub2"/>
</dbReference>
<dbReference type="CTD" id="10752"/>
<feature type="domain" description="Fibronectin type-III" evidence="27">
    <location>
        <begin position="913"/>
        <end position="1013"/>
    </location>
</feature>
<reference evidence="29 30" key="1">
    <citation type="submission" date="2025-04" db="UniProtKB">
        <authorList>
            <consortium name="RefSeq"/>
        </authorList>
    </citation>
    <scope>IDENTIFICATION</scope>
</reference>
<accession>A0A6P7YHF4</accession>
<dbReference type="OrthoDB" id="6244967at2759"/>
<keyword evidence="9 24" id="KW-0812">Transmembrane</keyword>
<keyword evidence="13" id="KW-0130">Cell adhesion</keyword>
<dbReference type="GO" id="GO:0030424">
    <property type="term" value="C:axon"/>
    <property type="evidence" value="ECO:0007669"/>
    <property type="project" value="TreeGrafter"/>
</dbReference>
<dbReference type="InterPro" id="IPR026966">
    <property type="entry name" value="Neurofascin/L1/NrCAM_C"/>
</dbReference>
<dbReference type="GO" id="GO:0098632">
    <property type="term" value="F:cell-cell adhesion mediator activity"/>
    <property type="evidence" value="ECO:0007669"/>
    <property type="project" value="TreeGrafter"/>
</dbReference>
<dbReference type="FunFam" id="2.60.40.10:FF:000005">
    <property type="entry name" value="Neuronal cell adhesion molecule"/>
    <property type="match status" value="1"/>
</dbReference>
<dbReference type="PANTHER" id="PTHR44170:SF45">
    <property type="entry name" value="NEURAL CELL ADHESION MOLECULE L1-LIKE PROTEIN ISOFORM X1"/>
    <property type="match status" value="1"/>
</dbReference>
<dbReference type="FunFam" id="2.60.40.10:FF:000367">
    <property type="entry name" value="Neural cell adhesion molecule L1-like protein"/>
    <property type="match status" value="1"/>
</dbReference>
<keyword evidence="6" id="KW-0964">Secreted</keyword>
<evidence type="ECO:0000313" key="31">
    <source>
        <dbReference type="RefSeq" id="XP_030064381.1"/>
    </source>
</evidence>
<feature type="domain" description="Ig-like" evidence="26">
    <location>
        <begin position="27"/>
        <end position="120"/>
    </location>
</feature>
<dbReference type="AlphaFoldDB" id="A0A6P7YHF4"/>
<dbReference type="PROSITE" id="PS50853">
    <property type="entry name" value="FN3"/>
    <property type="match status" value="4"/>
</dbReference>
<keyword evidence="5" id="KW-1003">Cell membrane</keyword>
<feature type="domain" description="Ig-like" evidence="26">
    <location>
        <begin position="128"/>
        <end position="221"/>
    </location>
</feature>
<dbReference type="Proteomes" id="UP000515156">
    <property type="component" value="Chromosome 6"/>
</dbReference>
<feature type="domain" description="Ig-like" evidence="26">
    <location>
        <begin position="235"/>
        <end position="323"/>
    </location>
</feature>
<dbReference type="Gene3D" id="2.60.40.10">
    <property type="entry name" value="Immunoglobulins"/>
    <property type="match status" value="10"/>
</dbReference>
<evidence type="ECO:0000313" key="29">
    <source>
        <dbReference type="RefSeq" id="XP_030064378.1"/>
    </source>
</evidence>
<comment type="subunit">
    <text evidence="20">May interact with L1CAM. May interact with ITGB1/ITGA1 heterodimer and ITGB1/ITGA2 heterodimer as well as with ANK3.</text>
</comment>
<dbReference type="InterPro" id="IPR036116">
    <property type="entry name" value="FN3_sf"/>
</dbReference>
<evidence type="ECO:0000259" key="27">
    <source>
        <dbReference type="PROSITE" id="PS50853"/>
    </source>
</evidence>
<dbReference type="FunFam" id="2.60.40.10:FF:000057">
    <property type="entry name" value="neural cell adhesion molecule L1"/>
    <property type="match status" value="1"/>
</dbReference>
<dbReference type="RefSeq" id="XP_030064380.1">
    <property type="nucleotide sequence ID" value="XM_030208520.1"/>
</dbReference>
<keyword evidence="19" id="KW-0393">Immunoglobulin domain</keyword>
<keyword evidence="11" id="KW-0677">Repeat</keyword>
<keyword evidence="15 24" id="KW-1133">Transmembrane helix</keyword>
<dbReference type="GO" id="GO:0005886">
    <property type="term" value="C:plasma membrane"/>
    <property type="evidence" value="ECO:0007669"/>
    <property type="project" value="UniProtKB-SubCell"/>
</dbReference>
<feature type="signal peptide" evidence="25">
    <location>
        <begin position="1"/>
        <end position="22"/>
    </location>
</feature>
<feature type="domain" description="Ig-like" evidence="26">
    <location>
        <begin position="420"/>
        <end position="508"/>
    </location>
</feature>
<evidence type="ECO:0000256" key="8">
    <source>
        <dbReference type="ARBA" id="ARBA00022553"/>
    </source>
</evidence>
<feature type="domain" description="Fibronectin type-III" evidence="27">
    <location>
        <begin position="810"/>
        <end position="912"/>
    </location>
</feature>
<name>A0A6P7YHF4_9AMPH</name>
<dbReference type="SMART" id="SM00409">
    <property type="entry name" value="IG"/>
    <property type="match status" value="6"/>
</dbReference>
<proteinExistence type="inferred from homology"/>
<dbReference type="RefSeq" id="XP_030064378.1">
    <property type="nucleotide sequence ID" value="XM_030208518.1"/>
</dbReference>
<dbReference type="FunFam" id="2.60.40.10:FF:000418">
    <property type="entry name" value="Neural cell adhesion molecule L1-like protein"/>
    <property type="match status" value="1"/>
</dbReference>
<dbReference type="Pfam" id="PF13927">
    <property type="entry name" value="Ig_3"/>
    <property type="match status" value="3"/>
</dbReference>
<dbReference type="KEGG" id="muo:115473499"/>
<evidence type="ECO:0000256" key="24">
    <source>
        <dbReference type="SAM" id="Phobius"/>
    </source>
</evidence>
<evidence type="ECO:0000256" key="3">
    <source>
        <dbReference type="ARBA" id="ARBA00008588"/>
    </source>
</evidence>
<feature type="domain" description="Fibronectin type-III" evidence="27">
    <location>
        <begin position="712"/>
        <end position="805"/>
    </location>
</feature>
<evidence type="ECO:0000256" key="7">
    <source>
        <dbReference type="ARBA" id="ARBA00022530"/>
    </source>
</evidence>
<feature type="transmembrane region" description="Helical" evidence="24">
    <location>
        <begin position="1082"/>
        <end position="1103"/>
    </location>
</feature>
<evidence type="ECO:0000259" key="26">
    <source>
        <dbReference type="PROSITE" id="PS50835"/>
    </source>
</evidence>
<keyword evidence="4" id="KW-0217">Developmental protein</keyword>
<feature type="chain" id="PRO_5044652545" description="Neural cell adhesion molecule L1-like protein" evidence="25">
    <location>
        <begin position="23"/>
        <end position="1202"/>
    </location>
</feature>
<dbReference type="InterPro" id="IPR003599">
    <property type="entry name" value="Ig_sub"/>
</dbReference>
<dbReference type="InterPro" id="IPR013783">
    <property type="entry name" value="Ig-like_fold"/>
</dbReference>
<feature type="domain" description="Ig-like" evidence="26">
    <location>
        <begin position="534"/>
        <end position="599"/>
    </location>
</feature>
<dbReference type="FunFam" id="2.60.40.10:FF:000038">
    <property type="entry name" value="Neuronal cell adhesion molecule"/>
    <property type="match status" value="1"/>
</dbReference>
<keyword evidence="28" id="KW-1185">Reference proteome</keyword>
<evidence type="ECO:0000256" key="2">
    <source>
        <dbReference type="ARBA" id="ARBA00004498"/>
    </source>
</evidence>
<dbReference type="Pfam" id="PF00041">
    <property type="entry name" value="fn3"/>
    <property type="match status" value="3"/>
</dbReference>
<keyword evidence="16 24" id="KW-0472">Membrane</keyword>
<evidence type="ECO:0000256" key="12">
    <source>
        <dbReference type="ARBA" id="ARBA00022782"/>
    </source>
</evidence>